<name>A0A6N2NKB5_SALVM</name>
<evidence type="ECO:0000313" key="1">
    <source>
        <dbReference type="EMBL" id="VFU63742.1"/>
    </source>
</evidence>
<protein>
    <submittedName>
        <fullName evidence="1">Uncharacterized protein</fullName>
    </submittedName>
</protein>
<proteinExistence type="predicted"/>
<dbReference type="AlphaFoldDB" id="A0A6N2NKB5"/>
<organism evidence="1">
    <name type="scientific">Salix viminalis</name>
    <name type="common">Common osier</name>
    <name type="synonym">Basket willow</name>
    <dbReference type="NCBI Taxonomy" id="40686"/>
    <lineage>
        <taxon>Eukaryota</taxon>
        <taxon>Viridiplantae</taxon>
        <taxon>Streptophyta</taxon>
        <taxon>Embryophyta</taxon>
        <taxon>Tracheophyta</taxon>
        <taxon>Spermatophyta</taxon>
        <taxon>Magnoliopsida</taxon>
        <taxon>eudicotyledons</taxon>
        <taxon>Gunneridae</taxon>
        <taxon>Pentapetalae</taxon>
        <taxon>rosids</taxon>
        <taxon>fabids</taxon>
        <taxon>Malpighiales</taxon>
        <taxon>Salicaceae</taxon>
        <taxon>Saliceae</taxon>
        <taxon>Salix</taxon>
    </lineage>
</organism>
<reference evidence="1" key="1">
    <citation type="submission" date="2019-03" db="EMBL/GenBank/DDBJ databases">
        <authorList>
            <person name="Mank J."/>
            <person name="Almeida P."/>
        </authorList>
    </citation>
    <scope>NUCLEOTIDE SEQUENCE</scope>
    <source>
        <strain evidence="1">78183</strain>
    </source>
</reference>
<sequence length="68" mass="7663">MVKVVCFSWHLIYSSSVVPAAARGRFLKRACLEKGSFPNFCTHKVGGLMTYASGQIYHLWPLQSSRDK</sequence>
<accession>A0A6N2NKB5</accession>
<dbReference type="EMBL" id="CAADRP010002218">
    <property type="protein sequence ID" value="VFU63742.1"/>
    <property type="molecule type" value="Genomic_DNA"/>
</dbReference>
<gene>
    <name evidence="1" type="ORF">SVIM_LOCUS486115</name>
</gene>